<name>A0ABR7R5I9_9PROT</name>
<proteinExistence type="predicted"/>
<keyword evidence="2" id="KW-1185">Reference proteome</keyword>
<sequence>RNMAGPEIAALPVPRGTAAEAVARAAGSLRGAEFTSSPMRRILGLLHRWQ</sequence>
<feature type="non-terminal residue" evidence="1">
    <location>
        <position position="1"/>
    </location>
</feature>
<dbReference type="EMBL" id="JACTUZ010000022">
    <property type="protein sequence ID" value="MBC9176910.1"/>
    <property type="molecule type" value="Genomic_DNA"/>
</dbReference>
<evidence type="ECO:0000313" key="2">
    <source>
        <dbReference type="Proteomes" id="UP000603940"/>
    </source>
</evidence>
<accession>A0ABR7R5I9</accession>
<comment type="caution">
    <text evidence="1">The sequence shown here is derived from an EMBL/GenBank/DDBJ whole genome shotgun (WGS) entry which is preliminary data.</text>
</comment>
<protein>
    <submittedName>
        <fullName evidence="1">Uncharacterized protein</fullName>
    </submittedName>
</protein>
<organism evidence="1 2">
    <name type="scientific">Pseudoroseomonas ludipueritiae</name>
    <dbReference type="NCBI Taxonomy" id="198093"/>
    <lineage>
        <taxon>Bacteria</taxon>
        <taxon>Pseudomonadati</taxon>
        <taxon>Pseudomonadota</taxon>
        <taxon>Alphaproteobacteria</taxon>
        <taxon>Acetobacterales</taxon>
        <taxon>Acetobacteraceae</taxon>
        <taxon>Pseudoroseomonas</taxon>
    </lineage>
</organism>
<reference evidence="1 2" key="1">
    <citation type="journal article" date="2009" name="Int. J. Syst. Evol. Microbiol.">
        <title>Transfer of Teichococcus ludipueritiae and Muricoccus roseus to the genus Roseomonas, as Roseomonas ludipueritiae comb. nov. and Roseomonas rosea comb. nov., respectively, and emended description of the genus Roseomonas.</title>
        <authorList>
            <person name="Sanchez-Porro C."/>
            <person name="Gallego V."/>
            <person name="Busse H.J."/>
            <person name="Kampfer P."/>
            <person name="Ventosa A."/>
        </authorList>
    </citation>
    <scope>NUCLEOTIDE SEQUENCE [LARGE SCALE GENOMIC DNA]</scope>
    <source>
        <strain evidence="1 2">DSM 14915</strain>
    </source>
</reference>
<dbReference type="Proteomes" id="UP000603940">
    <property type="component" value="Unassembled WGS sequence"/>
</dbReference>
<evidence type="ECO:0000313" key="1">
    <source>
        <dbReference type="EMBL" id="MBC9176910.1"/>
    </source>
</evidence>
<gene>
    <name evidence="1" type="ORF">IBL25_08135</name>
</gene>